<dbReference type="RefSeq" id="WP_121791945.1">
    <property type="nucleotide sequence ID" value="NZ_QLQC01000026.1"/>
</dbReference>
<dbReference type="EMBL" id="QLQD01000023">
    <property type="protein sequence ID" value="RLU58471.1"/>
    <property type="molecule type" value="Genomic_DNA"/>
</dbReference>
<accession>A0A3L8GDB9</accession>
<dbReference type="Gene3D" id="1.10.10.1190">
    <property type="entry name" value="Antirestriction protein ArdA, domain 3"/>
    <property type="match status" value="1"/>
</dbReference>
<sequence>MASNLKICIQNIQTGLYKWFEFPESEQTIRKSLGLSDHDEYLIADWDDFNGIINEYTSISSLNRLAEKLQEIPDNYSSLIYDWVIHYNSIDNFIEEFDINNWTVAEVSRDEDFGAYLIEELSAIKIPDNIQPYFDYEAYGRDARLELNCVISDQYYAWQ</sequence>
<gene>
    <name evidence="1" type="ORF">DIY07_01945</name>
</gene>
<proteinExistence type="predicted"/>
<dbReference type="OrthoDB" id="944647at2"/>
<dbReference type="AlphaFoldDB" id="A0A3L8GDB9"/>
<name>A0A3L8GDB9_STRIN</name>
<reference evidence="1 2" key="1">
    <citation type="submission" date="2018-06" db="EMBL/GenBank/DDBJ databases">
        <title>Mutators as drivers of adaptation in pathogenic bacteria and a risk factor for host jumps and vaccine escape.</title>
        <authorList>
            <person name="Barnes A.C."/>
            <person name="Silayeva O."/>
        </authorList>
    </citation>
    <scope>NUCLEOTIDE SEQUENCE [LARGE SCALE GENOMIC DNA]</scope>
    <source>
        <strain evidence="1 2">QMA0445</strain>
    </source>
</reference>
<evidence type="ECO:0000313" key="2">
    <source>
        <dbReference type="Proteomes" id="UP000269148"/>
    </source>
</evidence>
<dbReference type="InterPro" id="IPR041893">
    <property type="entry name" value="ArdA_dom3"/>
</dbReference>
<dbReference type="Pfam" id="PF07275">
    <property type="entry name" value="ArdA"/>
    <property type="match status" value="1"/>
</dbReference>
<dbReference type="Proteomes" id="UP000269148">
    <property type="component" value="Unassembled WGS sequence"/>
</dbReference>
<comment type="caution">
    <text evidence="1">The sequence shown here is derived from an EMBL/GenBank/DDBJ whole genome shotgun (WGS) entry which is preliminary data.</text>
</comment>
<evidence type="ECO:0000313" key="1">
    <source>
        <dbReference type="EMBL" id="RLU58471.1"/>
    </source>
</evidence>
<dbReference type="InterPro" id="IPR009899">
    <property type="entry name" value="ArdA"/>
</dbReference>
<organism evidence="1 2">
    <name type="scientific">Streptococcus iniae</name>
    <name type="common">Streptococcus shiloi</name>
    <dbReference type="NCBI Taxonomy" id="1346"/>
    <lineage>
        <taxon>Bacteria</taxon>
        <taxon>Bacillati</taxon>
        <taxon>Bacillota</taxon>
        <taxon>Bacilli</taxon>
        <taxon>Lactobacillales</taxon>
        <taxon>Streptococcaceae</taxon>
        <taxon>Streptococcus</taxon>
    </lineage>
</organism>
<protein>
    <submittedName>
        <fullName evidence="1">Antirestriction protein ArdA</fullName>
    </submittedName>
</protein>